<feature type="domain" description="Serine aminopeptidase S33" evidence="1">
    <location>
        <begin position="35"/>
        <end position="272"/>
    </location>
</feature>
<dbReference type="Gene3D" id="3.40.50.1820">
    <property type="entry name" value="alpha/beta hydrolase"/>
    <property type="match status" value="1"/>
</dbReference>
<proteinExistence type="predicted"/>
<dbReference type="RefSeq" id="XP_013771747.2">
    <property type="nucleotide sequence ID" value="XM_013916293.2"/>
</dbReference>
<evidence type="ECO:0000313" key="2">
    <source>
        <dbReference type="Proteomes" id="UP000694941"/>
    </source>
</evidence>
<dbReference type="Pfam" id="PF12146">
    <property type="entry name" value="Hydrolase_4"/>
    <property type="match status" value="1"/>
</dbReference>
<evidence type="ECO:0000259" key="1">
    <source>
        <dbReference type="Pfam" id="PF12146"/>
    </source>
</evidence>
<keyword evidence="2" id="KW-1185">Reference proteome</keyword>
<dbReference type="InterPro" id="IPR051044">
    <property type="entry name" value="MAG_DAG_Lipase"/>
</dbReference>
<protein>
    <submittedName>
        <fullName evidence="3">Monoglyceride lipase-like</fullName>
    </submittedName>
</protein>
<dbReference type="InterPro" id="IPR000073">
    <property type="entry name" value="AB_hydrolase_1"/>
</dbReference>
<dbReference type="InterPro" id="IPR022742">
    <property type="entry name" value="Hydrolase_4"/>
</dbReference>
<dbReference type="InterPro" id="IPR029058">
    <property type="entry name" value="AB_hydrolase_fold"/>
</dbReference>
<gene>
    <name evidence="3" type="primary">LOC106456914</name>
</gene>
<evidence type="ECO:0000313" key="3">
    <source>
        <dbReference type="RefSeq" id="XP_013771747.2"/>
    </source>
</evidence>
<dbReference type="Proteomes" id="UP000694941">
    <property type="component" value="Unplaced"/>
</dbReference>
<organism evidence="2 3">
    <name type="scientific">Limulus polyphemus</name>
    <name type="common">Atlantic horseshoe crab</name>
    <dbReference type="NCBI Taxonomy" id="6850"/>
    <lineage>
        <taxon>Eukaryota</taxon>
        <taxon>Metazoa</taxon>
        <taxon>Ecdysozoa</taxon>
        <taxon>Arthropoda</taxon>
        <taxon>Chelicerata</taxon>
        <taxon>Merostomata</taxon>
        <taxon>Xiphosura</taxon>
        <taxon>Limulidae</taxon>
        <taxon>Limulus</taxon>
    </lineage>
</organism>
<dbReference type="PRINTS" id="PR00111">
    <property type="entry name" value="ABHYDROLASE"/>
</dbReference>
<dbReference type="SUPFAM" id="SSF53474">
    <property type="entry name" value="alpha/beta-Hydrolases"/>
    <property type="match status" value="1"/>
</dbReference>
<reference evidence="3" key="1">
    <citation type="submission" date="2025-08" db="UniProtKB">
        <authorList>
            <consortium name="RefSeq"/>
        </authorList>
    </citation>
    <scope>IDENTIFICATION</scope>
    <source>
        <tissue evidence="3">Muscle</tissue>
    </source>
</reference>
<name>A0ABM1AZK8_LIMPO</name>
<dbReference type="GeneID" id="106456914"/>
<accession>A0ABM1AZK8</accession>
<dbReference type="PANTHER" id="PTHR11614">
    <property type="entry name" value="PHOSPHOLIPASE-RELATED"/>
    <property type="match status" value="1"/>
</dbReference>
<sequence length="291" mass="32908">MKNSREPVTEISHSYSLTSCTGETLFCKYWPTLEPPKALVFIAHGFAEHCMRYDDFAKALVTRGVLTFAHDFVGHGRSSGPRALIKSFDDCTEDVFRHVDFMKAKYPNRPLFLIGFSMGGTIAIKAGLKRPYEFKGIVILAGGIWLQPADHKPYKRHLANFFGKMIPSIPASRIRLNKVLRTKEALKNRLADPYMYNGPWLKVGYARALLNAVKELENQLENTAFPMLIIHGAQDKICDVRGAKKLYESTISTDKMLKIYPISFHCLLDEPDGIPDQIIEDSVSWVNARVL</sequence>